<dbReference type="InterPro" id="IPR018247">
    <property type="entry name" value="EF_Hand_1_Ca_BS"/>
</dbReference>
<sequence>MVSDFRKKKLTYLFKIFFDSDGSGSVTKEEFEMMISKIAKAKGWADGDEAYKQAKKVMGDIWEGIQQKADINKDGEVSLDEWIKLWDDFANNSGEPQPWQAHYCKAIFFIQDSTGDGVIDKNEFSNVHASFGMSKEDAEKAFDKAANGKSGISWDDFQKLWVEYFTSEDENAPGNYIFGNLKF</sequence>
<comment type="caution">
    <text evidence="3">The sequence shown here is derived from an EMBL/GenBank/DDBJ whole genome shotgun (WGS) entry which is preliminary data.</text>
</comment>
<gene>
    <name evidence="3" type="ORF">DCHRY22_LOCUS5424</name>
</gene>
<dbReference type="EMBL" id="CAKASE010000051">
    <property type="protein sequence ID" value="CAG9564422.1"/>
    <property type="molecule type" value="Genomic_DNA"/>
</dbReference>
<evidence type="ECO:0000313" key="3">
    <source>
        <dbReference type="EMBL" id="CAG9564422.1"/>
    </source>
</evidence>
<protein>
    <submittedName>
        <fullName evidence="3">(African queen) hypothetical protein</fullName>
    </submittedName>
</protein>
<dbReference type="InterPro" id="IPR002048">
    <property type="entry name" value="EF_hand_dom"/>
</dbReference>
<dbReference type="AlphaFoldDB" id="A0A8J2QNX3"/>
<name>A0A8J2QNX3_9NEOP</name>
<evidence type="ECO:0000259" key="2">
    <source>
        <dbReference type="PROSITE" id="PS50222"/>
    </source>
</evidence>
<dbReference type="InterPro" id="IPR011992">
    <property type="entry name" value="EF-hand-dom_pair"/>
</dbReference>
<dbReference type="Gene3D" id="1.10.238.10">
    <property type="entry name" value="EF-hand"/>
    <property type="match status" value="1"/>
</dbReference>
<dbReference type="Proteomes" id="UP000789524">
    <property type="component" value="Unassembled WGS sequence"/>
</dbReference>
<dbReference type="Pfam" id="PF13202">
    <property type="entry name" value="EF-hand_5"/>
    <property type="match status" value="3"/>
</dbReference>
<dbReference type="PROSITE" id="PS50222">
    <property type="entry name" value="EF_HAND_2"/>
    <property type="match status" value="2"/>
</dbReference>
<dbReference type="SMART" id="SM00054">
    <property type="entry name" value="EFh"/>
    <property type="match status" value="3"/>
</dbReference>
<feature type="domain" description="EF-hand" evidence="2">
    <location>
        <begin position="18"/>
        <end position="41"/>
    </location>
</feature>
<dbReference type="GO" id="GO:0005509">
    <property type="term" value="F:calcium ion binding"/>
    <property type="evidence" value="ECO:0007669"/>
    <property type="project" value="InterPro"/>
</dbReference>
<organism evidence="3 4">
    <name type="scientific">Danaus chrysippus</name>
    <name type="common">African queen</name>
    <dbReference type="NCBI Taxonomy" id="151541"/>
    <lineage>
        <taxon>Eukaryota</taxon>
        <taxon>Metazoa</taxon>
        <taxon>Ecdysozoa</taxon>
        <taxon>Arthropoda</taxon>
        <taxon>Hexapoda</taxon>
        <taxon>Insecta</taxon>
        <taxon>Pterygota</taxon>
        <taxon>Neoptera</taxon>
        <taxon>Endopterygota</taxon>
        <taxon>Lepidoptera</taxon>
        <taxon>Glossata</taxon>
        <taxon>Ditrysia</taxon>
        <taxon>Papilionoidea</taxon>
        <taxon>Nymphalidae</taxon>
        <taxon>Danainae</taxon>
        <taxon>Danaini</taxon>
        <taxon>Danaina</taxon>
        <taxon>Danaus</taxon>
        <taxon>Anosia</taxon>
    </lineage>
</organism>
<dbReference type="PROSITE" id="PS00018">
    <property type="entry name" value="EF_HAND_1"/>
    <property type="match status" value="2"/>
</dbReference>
<keyword evidence="4" id="KW-1185">Reference proteome</keyword>
<proteinExistence type="predicted"/>
<reference evidence="3" key="1">
    <citation type="submission" date="2021-09" db="EMBL/GenBank/DDBJ databases">
        <authorList>
            <person name="Martin H S."/>
        </authorList>
    </citation>
    <scope>NUCLEOTIDE SEQUENCE</scope>
</reference>
<accession>A0A8J2QNX3</accession>
<feature type="domain" description="EF-hand" evidence="2">
    <location>
        <begin position="99"/>
        <end position="134"/>
    </location>
</feature>
<dbReference type="SUPFAM" id="SSF47473">
    <property type="entry name" value="EF-hand"/>
    <property type="match status" value="1"/>
</dbReference>
<dbReference type="OrthoDB" id="9974725at2759"/>
<evidence type="ECO:0000256" key="1">
    <source>
        <dbReference type="ARBA" id="ARBA00022837"/>
    </source>
</evidence>
<evidence type="ECO:0000313" key="4">
    <source>
        <dbReference type="Proteomes" id="UP000789524"/>
    </source>
</evidence>
<keyword evidence="1" id="KW-0106">Calcium</keyword>